<dbReference type="GO" id="GO:0008270">
    <property type="term" value="F:zinc ion binding"/>
    <property type="evidence" value="ECO:0007669"/>
    <property type="project" value="UniProtKB-KW"/>
</dbReference>
<organism evidence="8 9">
    <name type="scientific">Sphaerulina musiva (strain SO2202)</name>
    <name type="common">Poplar stem canker fungus</name>
    <name type="synonym">Septoria musiva</name>
    <dbReference type="NCBI Taxonomy" id="692275"/>
    <lineage>
        <taxon>Eukaryota</taxon>
        <taxon>Fungi</taxon>
        <taxon>Dikarya</taxon>
        <taxon>Ascomycota</taxon>
        <taxon>Pezizomycotina</taxon>
        <taxon>Dothideomycetes</taxon>
        <taxon>Dothideomycetidae</taxon>
        <taxon>Mycosphaerellales</taxon>
        <taxon>Mycosphaerellaceae</taxon>
        <taxon>Sphaerulina</taxon>
    </lineage>
</organism>
<dbReference type="GO" id="GO:0005634">
    <property type="term" value="C:nucleus"/>
    <property type="evidence" value="ECO:0007669"/>
    <property type="project" value="TreeGrafter"/>
</dbReference>
<dbReference type="STRING" id="692275.M3B270"/>
<feature type="domain" description="C2H2-type" evidence="7">
    <location>
        <begin position="628"/>
        <end position="656"/>
    </location>
</feature>
<name>M3B270_SPHMS</name>
<dbReference type="GeneID" id="27902420"/>
<dbReference type="PANTHER" id="PTHR24408">
    <property type="entry name" value="ZINC FINGER PROTEIN"/>
    <property type="match status" value="1"/>
</dbReference>
<dbReference type="EMBL" id="KB456263">
    <property type="protein sequence ID" value="EMF13867.1"/>
    <property type="molecule type" value="Genomic_DNA"/>
</dbReference>
<dbReference type="PROSITE" id="PS00028">
    <property type="entry name" value="ZINC_FINGER_C2H2_1"/>
    <property type="match status" value="1"/>
</dbReference>
<keyword evidence="2" id="KW-0677">Repeat</keyword>
<reference evidence="8 9" key="1">
    <citation type="journal article" date="2012" name="PLoS Pathog.">
        <title>Diverse lifestyles and strategies of plant pathogenesis encoded in the genomes of eighteen Dothideomycetes fungi.</title>
        <authorList>
            <person name="Ohm R.A."/>
            <person name="Feau N."/>
            <person name="Henrissat B."/>
            <person name="Schoch C.L."/>
            <person name="Horwitz B.A."/>
            <person name="Barry K.W."/>
            <person name="Condon B.J."/>
            <person name="Copeland A.C."/>
            <person name="Dhillon B."/>
            <person name="Glaser F."/>
            <person name="Hesse C.N."/>
            <person name="Kosti I."/>
            <person name="LaButti K."/>
            <person name="Lindquist E.A."/>
            <person name="Lucas S."/>
            <person name="Salamov A.A."/>
            <person name="Bradshaw R.E."/>
            <person name="Ciuffetti L."/>
            <person name="Hamelin R.C."/>
            <person name="Kema G.H.J."/>
            <person name="Lawrence C."/>
            <person name="Scott J.A."/>
            <person name="Spatafora J.W."/>
            <person name="Turgeon B.G."/>
            <person name="de Wit P.J.G.M."/>
            <person name="Zhong S."/>
            <person name="Goodwin S.B."/>
            <person name="Grigoriev I.V."/>
        </authorList>
    </citation>
    <scope>NUCLEOTIDE SEQUENCE [LARGE SCALE GENOMIC DNA]</scope>
    <source>
        <strain evidence="8 9">SO2202</strain>
    </source>
</reference>
<accession>M3B270</accession>
<keyword evidence="9" id="KW-1185">Reference proteome</keyword>
<dbReference type="Gene3D" id="3.30.160.60">
    <property type="entry name" value="Classic Zinc Finger"/>
    <property type="match status" value="1"/>
</dbReference>
<dbReference type="PROSITE" id="PS50157">
    <property type="entry name" value="ZINC_FINGER_C2H2_2"/>
    <property type="match status" value="2"/>
</dbReference>
<dbReference type="GO" id="GO:0043565">
    <property type="term" value="F:sequence-specific DNA binding"/>
    <property type="evidence" value="ECO:0007669"/>
    <property type="project" value="TreeGrafter"/>
</dbReference>
<dbReference type="eggNOG" id="ENOG502RG3J">
    <property type="taxonomic scope" value="Eukaryota"/>
</dbReference>
<feature type="compositionally biased region" description="Polar residues" evidence="6">
    <location>
        <begin position="710"/>
        <end position="724"/>
    </location>
</feature>
<feature type="compositionally biased region" description="Basic residues" evidence="6">
    <location>
        <begin position="649"/>
        <end position="663"/>
    </location>
</feature>
<dbReference type="Proteomes" id="UP000016931">
    <property type="component" value="Unassembled WGS sequence"/>
</dbReference>
<gene>
    <name evidence="8" type="ORF">SEPMUDRAFT_149012</name>
</gene>
<feature type="domain" description="C2H2-type" evidence="7">
    <location>
        <begin position="595"/>
        <end position="627"/>
    </location>
</feature>
<dbReference type="SMART" id="SM00355">
    <property type="entry name" value="ZnF_C2H2"/>
    <property type="match status" value="1"/>
</dbReference>
<keyword evidence="4" id="KW-0862">Zinc</keyword>
<keyword evidence="1" id="KW-0479">Metal-binding</keyword>
<evidence type="ECO:0000313" key="9">
    <source>
        <dbReference type="Proteomes" id="UP000016931"/>
    </source>
</evidence>
<dbReference type="PANTHER" id="PTHR24408:SF34">
    <property type="entry name" value="ZINC FINGER PROTEIN 672-RELATED"/>
    <property type="match status" value="1"/>
</dbReference>
<feature type="compositionally biased region" description="Acidic residues" evidence="6">
    <location>
        <begin position="535"/>
        <end position="561"/>
    </location>
</feature>
<evidence type="ECO:0000256" key="5">
    <source>
        <dbReference type="PROSITE-ProRule" id="PRU00042"/>
    </source>
</evidence>
<evidence type="ECO:0000256" key="6">
    <source>
        <dbReference type="SAM" id="MobiDB-lite"/>
    </source>
</evidence>
<feature type="compositionally biased region" description="Basic and acidic residues" evidence="6">
    <location>
        <begin position="514"/>
        <end position="527"/>
    </location>
</feature>
<evidence type="ECO:0000256" key="3">
    <source>
        <dbReference type="ARBA" id="ARBA00022771"/>
    </source>
</evidence>
<dbReference type="Pfam" id="PF23257">
    <property type="entry name" value="DUF7071"/>
    <property type="match status" value="1"/>
</dbReference>
<dbReference type="RefSeq" id="XP_016761988.1">
    <property type="nucleotide sequence ID" value="XM_016905283.1"/>
</dbReference>
<dbReference type="InterPro" id="IPR036236">
    <property type="entry name" value="Znf_C2H2_sf"/>
</dbReference>
<keyword evidence="3 5" id="KW-0863">Zinc-finger</keyword>
<dbReference type="InterPro" id="IPR013087">
    <property type="entry name" value="Znf_C2H2_type"/>
</dbReference>
<dbReference type="SUPFAM" id="SSF57667">
    <property type="entry name" value="beta-beta-alpha zinc fingers"/>
    <property type="match status" value="1"/>
</dbReference>
<evidence type="ECO:0000256" key="2">
    <source>
        <dbReference type="ARBA" id="ARBA00022737"/>
    </source>
</evidence>
<feature type="compositionally biased region" description="Basic and acidic residues" evidence="6">
    <location>
        <begin position="727"/>
        <end position="744"/>
    </location>
</feature>
<dbReference type="InterPro" id="IPR055499">
    <property type="entry name" value="DUF7071"/>
</dbReference>
<feature type="region of interest" description="Disordered" evidence="6">
    <location>
        <begin position="514"/>
        <end position="593"/>
    </location>
</feature>
<evidence type="ECO:0000256" key="1">
    <source>
        <dbReference type="ARBA" id="ARBA00022723"/>
    </source>
</evidence>
<dbReference type="HOGENOM" id="CLU_327937_0_0_1"/>
<protein>
    <recommendedName>
        <fullName evidence="7">C2H2-type domain-containing protein</fullName>
    </recommendedName>
</protein>
<feature type="region of interest" description="Disordered" evidence="6">
    <location>
        <begin position="645"/>
        <end position="744"/>
    </location>
</feature>
<evidence type="ECO:0000259" key="7">
    <source>
        <dbReference type="PROSITE" id="PS50157"/>
    </source>
</evidence>
<dbReference type="AlphaFoldDB" id="M3B270"/>
<evidence type="ECO:0000313" key="8">
    <source>
        <dbReference type="EMBL" id="EMF13867.1"/>
    </source>
</evidence>
<proteinExistence type="predicted"/>
<sequence length="877" mass="98140">MKNFTVDSKVDLLEHLIETSQTWDDPDLAAFFAHAQSTFKGFKGTTWEGADLEDKLRGEEKHWLSECDGSRSRRRGHEKGSYYDNAMGKWKKIWNELLIKDWQNELDNGRAFEEVPLSLREHLVRPKNVFAMAPHSPAPATTPKPRVALVKADPNQSSPTKPLEHQTPGESVAAKAKKLEFEYDGAKLKRVVDSAVEKAREIGKVDLADAVQMIYHDSQENFELRYLLDHILKQTADEEQNTRFQDYVRAAKRKIKMQRGQKHRSEMIKDGDRRAKKLLHRAKVAKESGKSSPPVVPTGEKLCDEKTWSSKCPCAQCLRDKAEYTEDATGVTDAEHQRKYEEFMRKNGLDAGKTKDSSRAPPPMYQHAVEIVSPVKKDSATWQVSKTSNEDDRVRTVDTDITQLGAEQHASKQGPQDSVQANGKLASAKTGGLSHSSYRTLPHHDPLVTEILGDLQYEPSVKKLLRQNRALPTNANIKDLRRRESALEAIKTIVTETPAAKTDLKVMAEKLEERDAREAEADGEVRSENQASAGAEDDSQYNNEQSDEESENEYKEDMDEDITPRSKRALRPRLSTAEIEETERDYSGRRRSHKWPCPLAKEAGCDQWFSSSGHAVRHGKIHTGIKDFTCPACDKAFARKDNMMEHFRGVHKNRVPSTKRGRRSSTQSSNAISEEADQRAEERAAKRRQSMRKNAAKDTTDSRASRDSSIVSGRSTDSSLTETFSTDEERHDPGNPESFGRHESVPREHEVVLHGSMIAQLSTTSEPAVLLARLEAKIDALIGRDANTMINGTSRQPHAEHAMVSSAESLLDIATSLQTGALHDQSPEFIQFVARLTRTAAEAVIDASNSAKASAAMAREISMMLEEQHGPAAQISV</sequence>
<feature type="compositionally biased region" description="Basic and acidic residues" evidence="6">
    <location>
        <begin position="695"/>
        <end position="706"/>
    </location>
</feature>
<dbReference type="GO" id="GO:0000981">
    <property type="term" value="F:DNA-binding transcription factor activity, RNA polymerase II-specific"/>
    <property type="evidence" value="ECO:0007669"/>
    <property type="project" value="TreeGrafter"/>
</dbReference>
<evidence type="ECO:0000256" key="4">
    <source>
        <dbReference type="ARBA" id="ARBA00022833"/>
    </source>
</evidence>
<dbReference type="OrthoDB" id="6365676at2759"/>